<dbReference type="Gene3D" id="3.10.120.10">
    <property type="entry name" value="Cytochrome b5-like heme/steroid binding domain"/>
    <property type="match status" value="1"/>
</dbReference>
<comment type="caution">
    <text evidence="7">The sequence shown here is derived from an EMBL/GenBank/DDBJ whole genome shotgun (WGS) entry which is preliminary data.</text>
</comment>
<evidence type="ECO:0000256" key="3">
    <source>
        <dbReference type="ARBA" id="ARBA00023004"/>
    </source>
</evidence>
<feature type="transmembrane region" description="Helical" evidence="5">
    <location>
        <begin position="24"/>
        <end position="42"/>
    </location>
</feature>
<keyword evidence="5" id="KW-0812">Transmembrane</keyword>
<feature type="transmembrane region" description="Helical" evidence="5">
    <location>
        <begin position="251"/>
        <end position="273"/>
    </location>
</feature>
<feature type="transmembrane region" description="Helical" evidence="5">
    <location>
        <begin position="614"/>
        <end position="632"/>
    </location>
</feature>
<feature type="transmembrane region" description="Helical" evidence="5">
    <location>
        <begin position="496"/>
        <end position="514"/>
    </location>
</feature>
<feature type="domain" description="Cytochrome b5 heme-binding" evidence="6">
    <location>
        <begin position="331"/>
        <end position="409"/>
    </location>
</feature>
<evidence type="ECO:0000256" key="4">
    <source>
        <dbReference type="ARBA" id="ARBA00038168"/>
    </source>
</evidence>
<proteinExistence type="inferred from homology"/>
<evidence type="ECO:0000313" key="7">
    <source>
        <dbReference type="EMBL" id="CAK9104966.1"/>
    </source>
</evidence>
<comment type="similarity">
    <text evidence="4">Belongs to the cytochrome b5 family.</text>
</comment>
<evidence type="ECO:0000259" key="6">
    <source>
        <dbReference type="PROSITE" id="PS50255"/>
    </source>
</evidence>
<dbReference type="SMART" id="SM01117">
    <property type="entry name" value="Cyt-b5"/>
    <property type="match status" value="1"/>
</dbReference>
<feature type="transmembrane region" description="Helical" evidence="5">
    <location>
        <begin position="748"/>
        <end position="769"/>
    </location>
</feature>
<dbReference type="InterPro" id="IPR018506">
    <property type="entry name" value="Cyt_B5_heme-BS"/>
</dbReference>
<evidence type="ECO:0000256" key="2">
    <source>
        <dbReference type="ARBA" id="ARBA00022723"/>
    </source>
</evidence>
<keyword evidence="3" id="KW-0408">Iron</keyword>
<keyword evidence="5" id="KW-0472">Membrane</keyword>
<feature type="transmembrane region" description="Helical" evidence="5">
    <location>
        <begin position="466"/>
        <end position="484"/>
    </location>
</feature>
<keyword evidence="2" id="KW-0479">Metal-binding</keyword>
<dbReference type="PROSITE" id="PS00191">
    <property type="entry name" value="CYTOCHROME_B5_1"/>
    <property type="match status" value="1"/>
</dbReference>
<keyword evidence="5" id="KW-1133">Transmembrane helix</keyword>
<dbReference type="PANTHER" id="PTHR19359">
    <property type="entry name" value="CYTOCHROME B5"/>
    <property type="match status" value="1"/>
</dbReference>
<dbReference type="EMBL" id="CAXAMM010042461">
    <property type="protein sequence ID" value="CAK9104966.1"/>
    <property type="molecule type" value="Genomic_DNA"/>
</dbReference>
<evidence type="ECO:0000313" key="8">
    <source>
        <dbReference type="Proteomes" id="UP001642464"/>
    </source>
</evidence>
<feature type="transmembrane region" description="Helical" evidence="5">
    <location>
        <begin position="426"/>
        <end position="446"/>
    </location>
</feature>
<feature type="transmembrane region" description="Helical" evidence="5">
    <location>
        <begin position="142"/>
        <end position="163"/>
    </location>
</feature>
<feature type="transmembrane region" description="Helical" evidence="5">
    <location>
        <begin position="652"/>
        <end position="673"/>
    </location>
</feature>
<dbReference type="Pfam" id="PF00173">
    <property type="entry name" value="Cyt-b5"/>
    <property type="match status" value="1"/>
</dbReference>
<evidence type="ECO:0000256" key="5">
    <source>
        <dbReference type="SAM" id="Phobius"/>
    </source>
</evidence>
<keyword evidence="1" id="KW-0349">Heme</keyword>
<keyword evidence="8" id="KW-1185">Reference proteome</keyword>
<dbReference type="InterPro" id="IPR036400">
    <property type="entry name" value="Cyt_B5-like_heme/steroid_sf"/>
</dbReference>
<organism evidence="7 8">
    <name type="scientific">Durusdinium trenchii</name>
    <dbReference type="NCBI Taxonomy" id="1381693"/>
    <lineage>
        <taxon>Eukaryota</taxon>
        <taxon>Sar</taxon>
        <taxon>Alveolata</taxon>
        <taxon>Dinophyceae</taxon>
        <taxon>Suessiales</taxon>
        <taxon>Symbiodiniaceae</taxon>
        <taxon>Durusdinium</taxon>
    </lineage>
</organism>
<dbReference type="InterPro" id="IPR001199">
    <property type="entry name" value="Cyt_B5-like_heme/steroid-bd"/>
</dbReference>
<dbReference type="InterPro" id="IPR050668">
    <property type="entry name" value="Cytochrome_b5"/>
</dbReference>
<gene>
    <name evidence="7" type="ORF">SCF082_LOCUS48950</name>
</gene>
<accession>A0ABP0RZ33</accession>
<feature type="transmembrane region" description="Helical" evidence="5">
    <location>
        <begin position="526"/>
        <end position="546"/>
    </location>
</feature>
<feature type="transmembrane region" description="Helical" evidence="5">
    <location>
        <begin position="585"/>
        <end position="602"/>
    </location>
</feature>
<dbReference type="PROSITE" id="PS50255">
    <property type="entry name" value="CYTOCHROME_B5_2"/>
    <property type="match status" value="1"/>
</dbReference>
<dbReference type="SUPFAM" id="SSF55856">
    <property type="entry name" value="Cytochrome b5-like heme/steroid binding domain"/>
    <property type="match status" value="1"/>
</dbReference>
<protein>
    <submittedName>
        <fullName evidence="7">NADH-cytochrome b5 reductase-like protein alnC (Asperlin biosynthesis cluster protein C)</fullName>
    </submittedName>
</protein>
<dbReference type="Proteomes" id="UP001642464">
    <property type="component" value="Unassembled WGS sequence"/>
</dbReference>
<sequence>MGDAIVAPLADGSLYHTEETTRLVLYWCILWVVVHYLAWPLWHRRRVVGLMCSPTPVERYRRRLARSQVYCACAVVGGLRLLLGCRWSAQDLLYAYSAEHQVLFSMAVAHWLVSIWEDLHNWTFLRGGLSAKDTQNGGDPSYFLWQAYLVHHLVAAFAFGCALRMKVCTGLAAFGLIFELPVLYMNHREFIVYAENPVEWFQDIRQVELFWVTLTVWFRLARGGPTLVYLYSLIFWSEDLNRLSTKESWTYHGMAIFFSILNWGLASTFLTAWRKKDMDMAESCATKAKDFEEKFRQLLHPEDEAHVAEKEMKEEEQSIAEDLPEVVKKPLMQVTPELFASKVQGESGELWLEIDNVAYDLTEFIGKHPGGDQILRQFAGKDASKAFHKAKHSMKAKMQMQMYCVGPMMKELKEYRIFEHTNEVRTLSFSFMQVAALLAFACWLLPYSYYPSVRSLQATESFTARLLAPGLAFAAGTSTLLLPGRQRFNPSTWTCGAIYFAVCFTAILVGLELARRPVVTDAWPSGLEIGAVTIFVVEEVALHLGAEGWRYLYWRRIFLAAGLLLLSWNLRGATLDMVDHSPEHVMGGLLLGLGIPAICRLASSQNEVVMEQALQGLALTIFACLPWLLYLLMPEQDGLRTLALHAWANWTVNTLVMAIASSLCALVFVAMVLSEACASKPLASRSVAVMLSVAVGLRSGWSGWRWLAWLSWFALIGTLGQRHIAVLQSLQKSGKLGELPVQRIAVRSAWEMFYLVLGAMIWQVGQGLFKMLINGVMPQELQFYAPWLPFFELGEDVDVGVAAYYAPKEALKSKVGPHHFVCSVRHLDPSHAEGQRDLQLQQNTVRDMWLKCKDTTAGGLVANVNCFFPRLSGSTHCKEINLSGWVSADAADAWKKQHGSLPGGQGPNSRGQMRTMGSMEAILTPHGEIRHQDRCSSCARLSESATLGEKAPERCKFCGKKNFGYPFF</sequence>
<dbReference type="PRINTS" id="PR00363">
    <property type="entry name" value="CYTOCHROMEB5"/>
</dbReference>
<feature type="transmembrane region" description="Helical" evidence="5">
    <location>
        <begin position="209"/>
        <end position="231"/>
    </location>
</feature>
<name>A0ABP0RZ33_9DINO</name>
<reference evidence="7 8" key="1">
    <citation type="submission" date="2024-02" db="EMBL/GenBank/DDBJ databases">
        <authorList>
            <person name="Chen Y."/>
            <person name="Shah S."/>
            <person name="Dougan E. K."/>
            <person name="Thang M."/>
            <person name="Chan C."/>
        </authorList>
    </citation>
    <scope>NUCLEOTIDE SEQUENCE [LARGE SCALE GENOMIC DNA]</scope>
</reference>
<evidence type="ECO:0000256" key="1">
    <source>
        <dbReference type="ARBA" id="ARBA00022617"/>
    </source>
</evidence>
<feature type="transmembrane region" description="Helical" evidence="5">
    <location>
        <begin position="553"/>
        <end position="570"/>
    </location>
</feature>
<feature type="transmembrane region" description="Helical" evidence="5">
    <location>
        <begin position="69"/>
        <end position="89"/>
    </location>
</feature>